<comment type="caution">
    <text evidence="2">The sequence shown here is derived from an EMBL/GenBank/DDBJ whole genome shotgun (WGS) entry which is preliminary data.</text>
</comment>
<evidence type="ECO:0000256" key="1">
    <source>
        <dbReference type="SAM" id="MobiDB-lite"/>
    </source>
</evidence>
<reference evidence="2 3" key="1">
    <citation type="submission" date="2017-03" db="EMBL/GenBank/DDBJ databases">
        <title>Genome Survey of Euroglyphus maynei.</title>
        <authorList>
            <person name="Arlian L.G."/>
            <person name="Morgan M.S."/>
            <person name="Rider S.D."/>
        </authorList>
    </citation>
    <scope>NUCLEOTIDE SEQUENCE [LARGE SCALE GENOMIC DNA]</scope>
    <source>
        <strain evidence="2">Arlian Lab</strain>
        <tissue evidence="2">Whole body</tissue>
    </source>
</reference>
<accession>A0A1Y3BDF2</accession>
<feature type="region of interest" description="Disordered" evidence="1">
    <location>
        <begin position="32"/>
        <end position="69"/>
    </location>
</feature>
<gene>
    <name evidence="2" type="ORF">BLA29_011291</name>
</gene>
<protein>
    <submittedName>
        <fullName evidence="2">Uncharacterized protein</fullName>
    </submittedName>
</protein>
<keyword evidence="3" id="KW-1185">Reference proteome</keyword>
<evidence type="ECO:0000313" key="3">
    <source>
        <dbReference type="Proteomes" id="UP000194236"/>
    </source>
</evidence>
<organism evidence="2 3">
    <name type="scientific">Euroglyphus maynei</name>
    <name type="common">Mayne's house dust mite</name>
    <dbReference type="NCBI Taxonomy" id="6958"/>
    <lineage>
        <taxon>Eukaryota</taxon>
        <taxon>Metazoa</taxon>
        <taxon>Ecdysozoa</taxon>
        <taxon>Arthropoda</taxon>
        <taxon>Chelicerata</taxon>
        <taxon>Arachnida</taxon>
        <taxon>Acari</taxon>
        <taxon>Acariformes</taxon>
        <taxon>Sarcoptiformes</taxon>
        <taxon>Astigmata</taxon>
        <taxon>Psoroptidia</taxon>
        <taxon>Analgoidea</taxon>
        <taxon>Pyroglyphidae</taxon>
        <taxon>Pyroglyphinae</taxon>
        <taxon>Euroglyphus</taxon>
    </lineage>
</organism>
<dbReference type="Proteomes" id="UP000194236">
    <property type="component" value="Unassembled WGS sequence"/>
</dbReference>
<dbReference type="EMBL" id="MUJZ01025670">
    <property type="protein sequence ID" value="OTF78929.1"/>
    <property type="molecule type" value="Genomic_DNA"/>
</dbReference>
<feature type="compositionally biased region" description="Acidic residues" evidence="1">
    <location>
        <begin position="33"/>
        <end position="46"/>
    </location>
</feature>
<feature type="non-terminal residue" evidence="2">
    <location>
        <position position="69"/>
    </location>
</feature>
<evidence type="ECO:0000313" key="2">
    <source>
        <dbReference type="EMBL" id="OTF78929.1"/>
    </source>
</evidence>
<dbReference type="AlphaFoldDB" id="A0A1Y3BDF2"/>
<name>A0A1Y3BDF2_EURMA</name>
<feature type="compositionally biased region" description="Polar residues" evidence="1">
    <location>
        <begin position="60"/>
        <end position="69"/>
    </location>
</feature>
<proteinExistence type="predicted"/>
<sequence length="69" mass="8001">MDVTTHKKTLESLKEKDPEFYEYLQKHDKQLLDFDDDEELPSDDDDSAGHDKNLDEDSAETTLNVTIDN</sequence>